<evidence type="ECO:0000313" key="11">
    <source>
        <dbReference type="Proteomes" id="UP000094389"/>
    </source>
</evidence>
<dbReference type="GeneID" id="30989437"/>
<keyword evidence="3" id="KW-0539">Nucleus</keyword>
<dbReference type="InterPro" id="IPR000504">
    <property type="entry name" value="RRM_dom"/>
</dbReference>
<proteinExistence type="predicted"/>
<name>A0A0H5C6G2_CYBJN</name>
<dbReference type="Proteomes" id="UP000094389">
    <property type="component" value="Unassembled WGS sequence"/>
</dbReference>
<feature type="domain" description="RRM" evidence="7">
    <location>
        <begin position="108"/>
        <end position="186"/>
    </location>
</feature>
<dbReference type="GO" id="GO:0005685">
    <property type="term" value="C:U1 snRNP"/>
    <property type="evidence" value="ECO:0007669"/>
    <property type="project" value="TreeGrafter"/>
</dbReference>
<dbReference type="OMA" id="GRTTKGW"/>
<accession>A0A1E4S2D4</accession>
<dbReference type="SMART" id="SM00360">
    <property type="entry name" value="RRM"/>
    <property type="match status" value="1"/>
</dbReference>
<dbReference type="FunFam" id="3.30.70.330:FF:000132">
    <property type="entry name" value="Small nuclear ribonucleoprotein U11/U12 subunit 35"/>
    <property type="match status" value="1"/>
</dbReference>
<dbReference type="Pfam" id="PF12220">
    <property type="entry name" value="U1snRNP70_N"/>
    <property type="match status" value="1"/>
</dbReference>
<dbReference type="STRING" id="983966.A0A0H5C6G2"/>
<feature type="compositionally biased region" description="Basic and acidic residues" evidence="6">
    <location>
        <begin position="246"/>
        <end position="332"/>
    </location>
</feature>
<accession>A0A0H5C6G2</accession>
<evidence type="ECO:0000256" key="2">
    <source>
        <dbReference type="ARBA" id="ARBA00022884"/>
    </source>
</evidence>
<gene>
    <name evidence="8" type="primary">SNP1</name>
    <name evidence="8" type="ORF">BN1211_4034</name>
    <name evidence="9" type="ORF">CYBJADRAFT_167709</name>
</gene>
<evidence type="ECO:0000256" key="6">
    <source>
        <dbReference type="SAM" id="MobiDB-lite"/>
    </source>
</evidence>
<dbReference type="PROSITE" id="PS50102">
    <property type="entry name" value="RRM"/>
    <property type="match status" value="1"/>
</dbReference>
<reference evidence="10" key="2">
    <citation type="journal article" date="2015" name="J. Biotechnol.">
        <title>The structure of the Cyberlindnera jadinii genome and its relation to Candida utilis analyzed by the occurrence of single nucleotide polymorphisms.</title>
        <authorList>
            <person name="Rupp O."/>
            <person name="Brinkrolf K."/>
            <person name="Buerth C."/>
            <person name="Kunigo M."/>
            <person name="Schneider J."/>
            <person name="Jaenicke S."/>
            <person name="Goesmann A."/>
            <person name="Puehler A."/>
            <person name="Jaeger K.-E."/>
            <person name="Ernst J.F."/>
        </authorList>
    </citation>
    <scope>NUCLEOTIDE SEQUENCE [LARGE SCALE GENOMIC DNA]</scope>
    <source>
        <strain evidence="10">ATCC 18201 / CBS 1600 / BCRC 20928 / JCM 3617 / NBRC 0987 / NRRL Y-1542</strain>
    </source>
</reference>
<dbReference type="InterPro" id="IPR035979">
    <property type="entry name" value="RBD_domain_sf"/>
</dbReference>
<dbReference type="InterPro" id="IPR022023">
    <property type="entry name" value="U1snRNP70_N"/>
</dbReference>
<dbReference type="EMBL" id="KV453930">
    <property type="protein sequence ID" value="ODV73694.1"/>
    <property type="molecule type" value="Genomic_DNA"/>
</dbReference>
<dbReference type="RefSeq" id="XP_020070733.1">
    <property type="nucleotide sequence ID" value="XM_020215041.1"/>
</dbReference>
<evidence type="ECO:0000256" key="3">
    <source>
        <dbReference type="ARBA" id="ARBA00023242"/>
    </source>
</evidence>
<dbReference type="SUPFAM" id="SSF54928">
    <property type="entry name" value="RNA-binding domain, RBD"/>
    <property type="match status" value="1"/>
</dbReference>
<dbReference type="OrthoDB" id="4207594at2759"/>
<dbReference type="GO" id="GO:0000398">
    <property type="term" value="P:mRNA splicing, via spliceosome"/>
    <property type="evidence" value="ECO:0007669"/>
    <property type="project" value="TreeGrafter"/>
</dbReference>
<keyword evidence="2 5" id="KW-0694">RNA-binding</keyword>
<evidence type="ECO:0000256" key="4">
    <source>
        <dbReference type="ARBA" id="ARBA00023274"/>
    </source>
</evidence>
<evidence type="ECO:0000313" key="9">
    <source>
        <dbReference type="EMBL" id="ODV73694.1"/>
    </source>
</evidence>
<comment type="subcellular location">
    <subcellularLocation>
        <location evidence="1">Nucleus</location>
    </subcellularLocation>
</comment>
<feature type="region of interest" description="Disordered" evidence="6">
    <location>
        <begin position="209"/>
        <end position="332"/>
    </location>
</feature>
<feature type="region of interest" description="Disordered" evidence="6">
    <location>
        <begin position="55"/>
        <end position="79"/>
    </location>
</feature>
<evidence type="ECO:0000259" key="7">
    <source>
        <dbReference type="PROSITE" id="PS50102"/>
    </source>
</evidence>
<dbReference type="InterPro" id="IPR012677">
    <property type="entry name" value="Nucleotide-bd_a/b_plait_sf"/>
</dbReference>
<sequence>MTDTSKFRPDVSKLFEPRPPLKHLDDLDYPLSKRRTCHIDGIGSYLEQLKGYTAPQKAPAENTAEQQLQEAKEHEKEHKITENIRKLDDEFQKWKPDEDPNIKGDPFKTVFVARLDYSITEVDLQREFTKFGEVERVRIVRDKTDGKSRGYAFVVFSDEHGARAAYKEGNGMKLGDRTILTDVERARTNKNWVPRRLGGGLGGRHYLLKQKQREESERKKAEMYASKMKAPPRFAGRGRGGGSSGVHERPKYEPRGGDRAHDSRGHSDRGYEPRSSRPYADSRHERSYESRNERSYESRNERSIGYRSSQDRYSSRSERSDYRDRDRYKYQR</sequence>
<dbReference type="GO" id="GO:0071004">
    <property type="term" value="C:U2-type prespliceosome"/>
    <property type="evidence" value="ECO:0007669"/>
    <property type="project" value="TreeGrafter"/>
</dbReference>
<reference evidence="8" key="1">
    <citation type="submission" date="2014-12" db="EMBL/GenBank/DDBJ databases">
        <authorList>
            <person name="Jaenicke S."/>
        </authorList>
    </citation>
    <scope>NUCLEOTIDE SEQUENCE [LARGE SCALE GENOMIC DNA]</scope>
    <source>
        <strain evidence="8">CBS1600</strain>
    </source>
</reference>
<dbReference type="GO" id="GO:0030619">
    <property type="term" value="F:U1 snRNA binding"/>
    <property type="evidence" value="ECO:0007669"/>
    <property type="project" value="TreeGrafter"/>
</dbReference>
<reference evidence="9 11" key="3">
    <citation type="journal article" date="2016" name="Proc. Natl. Acad. Sci. U.S.A.">
        <title>Comparative genomics of biotechnologically important yeasts.</title>
        <authorList>
            <person name="Riley R."/>
            <person name="Haridas S."/>
            <person name="Wolfe K.H."/>
            <person name="Lopes M.R."/>
            <person name="Hittinger C.T."/>
            <person name="Goeker M."/>
            <person name="Salamov A.A."/>
            <person name="Wisecaver J.H."/>
            <person name="Long T.M."/>
            <person name="Calvey C.H."/>
            <person name="Aerts A.L."/>
            <person name="Barry K.W."/>
            <person name="Choi C."/>
            <person name="Clum A."/>
            <person name="Coughlan A.Y."/>
            <person name="Deshpande S."/>
            <person name="Douglass A.P."/>
            <person name="Hanson S.J."/>
            <person name="Klenk H.-P."/>
            <person name="LaButti K.M."/>
            <person name="Lapidus A."/>
            <person name="Lindquist E.A."/>
            <person name="Lipzen A.M."/>
            <person name="Meier-Kolthoff J.P."/>
            <person name="Ohm R.A."/>
            <person name="Otillar R.P."/>
            <person name="Pangilinan J.L."/>
            <person name="Peng Y."/>
            <person name="Rokas A."/>
            <person name="Rosa C.A."/>
            <person name="Scheuner C."/>
            <person name="Sibirny A.A."/>
            <person name="Slot J.C."/>
            <person name="Stielow J.B."/>
            <person name="Sun H."/>
            <person name="Kurtzman C.P."/>
            <person name="Blackwell M."/>
            <person name="Grigoriev I.V."/>
            <person name="Jeffries T.W."/>
        </authorList>
    </citation>
    <scope>NUCLEOTIDE SEQUENCE [LARGE SCALE GENOMIC DNA]</scope>
    <source>
        <strain evidence="11">ATCC 18201 / CBS 1600 / BCRC 20928 / JCM 3617 / NBRC 0987 / NRRL Y-1542</strain>
        <strain evidence="9">NRRL Y-1542</strain>
    </source>
</reference>
<dbReference type="PANTHER" id="PTHR13952:SF5">
    <property type="entry name" value="U1 SMALL NUCLEAR RIBONUCLEOPROTEIN 70 KDA"/>
    <property type="match status" value="1"/>
</dbReference>
<evidence type="ECO:0000313" key="10">
    <source>
        <dbReference type="Proteomes" id="UP000038830"/>
    </source>
</evidence>
<feature type="compositionally biased region" description="Basic and acidic residues" evidence="6">
    <location>
        <begin position="70"/>
        <end position="79"/>
    </location>
</feature>
<feature type="compositionally biased region" description="Basic and acidic residues" evidence="6">
    <location>
        <begin position="211"/>
        <end position="222"/>
    </location>
</feature>
<organism evidence="8 10">
    <name type="scientific">Cyberlindnera jadinii (strain ATCC 18201 / CBS 1600 / BCRC 20928 / JCM 3617 / NBRC 0987 / NRRL Y-1542)</name>
    <name type="common">Torula yeast</name>
    <name type="synonym">Candida utilis</name>
    <dbReference type="NCBI Taxonomy" id="983966"/>
    <lineage>
        <taxon>Eukaryota</taxon>
        <taxon>Fungi</taxon>
        <taxon>Dikarya</taxon>
        <taxon>Ascomycota</taxon>
        <taxon>Saccharomycotina</taxon>
        <taxon>Saccharomycetes</taxon>
        <taxon>Phaffomycetales</taxon>
        <taxon>Phaffomycetaceae</taxon>
        <taxon>Cyberlindnera</taxon>
    </lineage>
</organism>
<dbReference type="Gene3D" id="3.30.70.330">
    <property type="match status" value="1"/>
</dbReference>
<evidence type="ECO:0000313" key="8">
    <source>
        <dbReference type="EMBL" id="CEP23447.1"/>
    </source>
</evidence>
<dbReference type="GO" id="GO:0071011">
    <property type="term" value="C:precatalytic spliceosome"/>
    <property type="evidence" value="ECO:0007669"/>
    <property type="project" value="TreeGrafter"/>
</dbReference>
<dbReference type="PANTHER" id="PTHR13952">
    <property type="entry name" value="U1 SMALL NUCLEAR RIBONUCLEOPROTEIN 70 KD"/>
    <property type="match status" value="1"/>
</dbReference>
<dbReference type="GO" id="GO:0003729">
    <property type="term" value="F:mRNA binding"/>
    <property type="evidence" value="ECO:0007669"/>
    <property type="project" value="TreeGrafter"/>
</dbReference>
<dbReference type="AlphaFoldDB" id="A0A0H5C6G2"/>
<evidence type="ECO:0000256" key="5">
    <source>
        <dbReference type="PROSITE-ProRule" id="PRU00176"/>
    </source>
</evidence>
<keyword evidence="4" id="KW-0687">Ribonucleoprotein</keyword>
<dbReference type="Proteomes" id="UP000038830">
    <property type="component" value="Unassembled WGS sequence"/>
</dbReference>
<evidence type="ECO:0000256" key="1">
    <source>
        <dbReference type="ARBA" id="ARBA00004123"/>
    </source>
</evidence>
<keyword evidence="11" id="KW-1185">Reference proteome</keyword>
<protein>
    <submittedName>
        <fullName evidence="9">RNA-binding domain-containing protein</fullName>
    </submittedName>
    <submittedName>
        <fullName evidence="8">SNP1 protein</fullName>
    </submittedName>
</protein>
<dbReference type="InterPro" id="IPR051183">
    <property type="entry name" value="U1_U11-U12_snRNP_70-35kDa"/>
</dbReference>
<dbReference type="EMBL" id="CDQK01000004">
    <property type="protein sequence ID" value="CEP23447.1"/>
    <property type="molecule type" value="Genomic_DNA"/>
</dbReference>
<dbReference type="Pfam" id="PF00076">
    <property type="entry name" value="RRM_1"/>
    <property type="match status" value="1"/>
</dbReference>